<name>A0AAV2HTR2_LYMST</name>
<feature type="region of interest" description="Disordered" evidence="1">
    <location>
        <begin position="132"/>
        <end position="170"/>
    </location>
</feature>
<dbReference type="AlphaFoldDB" id="A0AAV2HTR2"/>
<feature type="compositionally biased region" description="Low complexity" evidence="1">
    <location>
        <begin position="139"/>
        <end position="150"/>
    </location>
</feature>
<proteinExistence type="predicted"/>
<protein>
    <submittedName>
        <fullName evidence="2">Uncharacterized protein</fullName>
    </submittedName>
</protein>
<evidence type="ECO:0000313" key="2">
    <source>
        <dbReference type="EMBL" id="CAL1537500.1"/>
    </source>
</evidence>
<accession>A0AAV2HTR2</accession>
<gene>
    <name evidence="2" type="ORF">GSLYS_00011413001</name>
</gene>
<sequence length="170" mass="18985">MVMQIMDHVKIEVKEALPYLSDECLEKLLDQLTTLGVEDKEDLKLVTEDDLIGVLTPIQCRKLLAKWTSPAHLAPKTIHQNSNCEHGDDKEVSLRPNPGRFRDSKRRHGSYGTDSHCSYETDSYCSYGTESHCSYETDTTAPTRRTATAPHPHPSSMGKTRPPTPSSSTS</sequence>
<comment type="caution">
    <text evidence="2">The sequence shown here is derived from an EMBL/GenBank/DDBJ whole genome shotgun (WGS) entry which is preliminary data.</text>
</comment>
<organism evidence="2 3">
    <name type="scientific">Lymnaea stagnalis</name>
    <name type="common">Great pond snail</name>
    <name type="synonym">Helix stagnalis</name>
    <dbReference type="NCBI Taxonomy" id="6523"/>
    <lineage>
        <taxon>Eukaryota</taxon>
        <taxon>Metazoa</taxon>
        <taxon>Spiralia</taxon>
        <taxon>Lophotrochozoa</taxon>
        <taxon>Mollusca</taxon>
        <taxon>Gastropoda</taxon>
        <taxon>Heterobranchia</taxon>
        <taxon>Euthyneura</taxon>
        <taxon>Panpulmonata</taxon>
        <taxon>Hygrophila</taxon>
        <taxon>Lymnaeoidea</taxon>
        <taxon>Lymnaeidae</taxon>
        <taxon>Lymnaea</taxon>
    </lineage>
</organism>
<evidence type="ECO:0000256" key="1">
    <source>
        <dbReference type="SAM" id="MobiDB-lite"/>
    </source>
</evidence>
<reference evidence="2 3" key="1">
    <citation type="submission" date="2024-04" db="EMBL/GenBank/DDBJ databases">
        <authorList>
            <consortium name="Genoscope - CEA"/>
            <person name="William W."/>
        </authorList>
    </citation>
    <scope>NUCLEOTIDE SEQUENCE [LARGE SCALE GENOMIC DNA]</scope>
</reference>
<feature type="region of interest" description="Disordered" evidence="1">
    <location>
        <begin position="78"/>
        <end position="115"/>
    </location>
</feature>
<evidence type="ECO:0000313" key="3">
    <source>
        <dbReference type="Proteomes" id="UP001497497"/>
    </source>
</evidence>
<dbReference type="EMBL" id="CAXITT010000264">
    <property type="protein sequence ID" value="CAL1537500.1"/>
    <property type="molecule type" value="Genomic_DNA"/>
</dbReference>
<keyword evidence="3" id="KW-1185">Reference proteome</keyword>
<dbReference type="Proteomes" id="UP001497497">
    <property type="component" value="Unassembled WGS sequence"/>
</dbReference>